<dbReference type="Gene3D" id="3.40.220.10">
    <property type="entry name" value="Leucine Aminopeptidase, subunit E, domain 1"/>
    <property type="match status" value="1"/>
</dbReference>
<dbReference type="SUPFAM" id="SSF52949">
    <property type="entry name" value="Macro domain-like"/>
    <property type="match status" value="1"/>
</dbReference>
<evidence type="ECO:0000313" key="2">
    <source>
        <dbReference type="Proteomes" id="UP001057455"/>
    </source>
</evidence>
<accession>A0A9W5WWE9</accession>
<dbReference type="EMBL" id="BLIY01000025">
    <property type="protein sequence ID" value="GFE55918.1"/>
    <property type="molecule type" value="Genomic_DNA"/>
</dbReference>
<dbReference type="AlphaFoldDB" id="A0A9W5WWE9"/>
<organism evidence="1 2">
    <name type="scientific">Babesia ovis</name>
    <dbReference type="NCBI Taxonomy" id="5869"/>
    <lineage>
        <taxon>Eukaryota</taxon>
        <taxon>Sar</taxon>
        <taxon>Alveolata</taxon>
        <taxon>Apicomplexa</taxon>
        <taxon>Aconoidasida</taxon>
        <taxon>Piroplasmida</taxon>
        <taxon>Babesiidae</taxon>
        <taxon>Babesia</taxon>
    </lineage>
</organism>
<reference evidence="1" key="1">
    <citation type="submission" date="2019-12" db="EMBL/GenBank/DDBJ databases">
        <title>Genome sequence of Babesia ovis.</title>
        <authorList>
            <person name="Yamagishi J."/>
            <person name="Sevinc F."/>
            <person name="Xuan X."/>
        </authorList>
    </citation>
    <scope>NUCLEOTIDE SEQUENCE</scope>
    <source>
        <strain evidence="1">Selcuk</strain>
    </source>
</reference>
<name>A0A9W5WWE9_BABOV</name>
<sequence>MICNLVATQSSQMGLLCKVTYPCWNTGLYRCSISWMRGFATGSFLQSRLKTIRERSISQQLDWSDTVNPNGAYDRALPAAGFADVCREPFEAPHDSSMHKTNLVPNDLLTDGTSGYLGPLEVLEIDAYGTISAEHDNILEMEADGIVVPVPHNLTPYSGLGLKVLERGGKKLITALVKRAKVVVAERVKAIEDMQSHFNSKVEYENALKDSKSLKIGDVIFTPPFGATKTTVIGFVVTPFFFENSSRDAMLKVRHVFKHALEQMNRVSIRTILCPSLGDVVNGYEPPQAIHAMVEEAYDVLTQVDALKPSYGIRHVRLVHKRLPEARKIAKAVVEVAHERRPEFQVVLDVTKPTQLQVQPAAMYYSRATQRLIEFDESVLKFCSRPSKITYKRHSVVRKSKRMHWIRNIKPYVWRSGRFYSPPPLLVYKSTGLPTANQLPPRPFYKDRVSHVLFPLERKPIKGLRIRRSGKLVGEVKPRPIYMQRVEL</sequence>
<gene>
    <name evidence="1" type="ORF">BaOVIS_033220</name>
</gene>
<dbReference type="Proteomes" id="UP001057455">
    <property type="component" value="Unassembled WGS sequence"/>
</dbReference>
<proteinExistence type="predicted"/>
<comment type="caution">
    <text evidence="1">The sequence shown here is derived from an EMBL/GenBank/DDBJ whole genome shotgun (WGS) entry which is preliminary data.</text>
</comment>
<protein>
    <recommendedName>
        <fullName evidence="3">Macro domain-containing protein</fullName>
    </recommendedName>
</protein>
<dbReference type="InterPro" id="IPR043472">
    <property type="entry name" value="Macro_dom-like"/>
</dbReference>
<dbReference type="OrthoDB" id="6133115at2759"/>
<evidence type="ECO:0000313" key="1">
    <source>
        <dbReference type="EMBL" id="GFE55918.1"/>
    </source>
</evidence>
<evidence type="ECO:0008006" key="3">
    <source>
        <dbReference type="Google" id="ProtNLM"/>
    </source>
</evidence>
<keyword evidence="2" id="KW-1185">Reference proteome</keyword>